<evidence type="ECO:0000313" key="1">
    <source>
        <dbReference type="EMBL" id="KAI9904989.1"/>
    </source>
</evidence>
<sequence length="343" mass="36538">MAPAAALRDSKQATLTRDNLAVVAAHGALSTTVATRANNLPTPPNSLSPGLAAHGLKAQLQKAWLAEPDSDLDLHDASSQASGSKRSISPAYDGASAITTSLLARRYLPEILLNTGPLAIRHIIGCLTTSVPGFSNIPPAKARRLVVGALEGKCGEGFKGEVEFRKVGWGRWDARQRSGSSRRRDASPTDGNLAIPISSMAHWREMKKLRARGKGADSPEMDSYRFSHDEGISMDMPDPADNMSMDEYESASCSSAPDDDAMIDDDDPDQQTDDEDWAAIGAAGLRAESYNGARSEADRMLSLGSSGMARPPQFLGLSRLSASFQPGKEEQEAADALMRLASV</sequence>
<organism evidence="1 2">
    <name type="scientific">Trichothecium roseum</name>
    <dbReference type="NCBI Taxonomy" id="47278"/>
    <lineage>
        <taxon>Eukaryota</taxon>
        <taxon>Fungi</taxon>
        <taxon>Dikarya</taxon>
        <taxon>Ascomycota</taxon>
        <taxon>Pezizomycotina</taxon>
        <taxon>Sordariomycetes</taxon>
        <taxon>Hypocreomycetidae</taxon>
        <taxon>Hypocreales</taxon>
        <taxon>Hypocreales incertae sedis</taxon>
        <taxon>Trichothecium</taxon>
    </lineage>
</organism>
<comment type="caution">
    <text evidence="1">The sequence shown here is derived from an EMBL/GenBank/DDBJ whole genome shotgun (WGS) entry which is preliminary data.</text>
</comment>
<reference evidence="1" key="1">
    <citation type="submission" date="2022-10" db="EMBL/GenBank/DDBJ databases">
        <title>Complete Genome of Trichothecium roseum strain YXFP-22015, a Plant Pathogen Isolated from Citrus.</title>
        <authorList>
            <person name="Wang Y."/>
            <person name="Zhu L."/>
        </authorList>
    </citation>
    <scope>NUCLEOTIDE SEQUENCE</scope>
    <source>
        <strain evidence="1">YXFP-22015</strain>
    </source>
</reference>
<keyword evidence="2" id="KW-1185">Reference proteome</keyword>
<protein>
    <submittedName>
        <fullName evidence="1">Uncharacterized protein</fullName>
    </submittedName>
</protein>
<evidence type="ECO:0000313" key="2">
    <source>
        <dbReference type="Proteomes" id="UP001163324"/>
    </source>
</evidence>
<dbReference type="Proteomes" id="UP001163324">
    <property type="component" value="Chromosome 1"/>
</dbReference>
<accession>A0ACC0VF02</accession>
<proteinExistence type="predicted"/>
<dbReference type="EMBL" id="CM047940">
    <property type="protein sequence ID" value="KAI9904989.1"/>
    <property type="molecule type" value="Genomic_DNA"/>
</dbReference>
<name>A0ACC0VF02_9HYPO</name>
<gene>
    <name evidence="1" type="ORF">N3K66_001518</name>
</gene>